<comment type="caution">
    <text evidence="3">The sequence shown here is derived from an EMBL/GenBank/DDBJ whole genome shotgun (WGS) entry which is preliminary data.</text>
</comment>
<accession>A0A1S8AWA8</accession>
<evidence type="ECO:0000313" key="4">
    <source>
        <dbReference type="Proteomes" id="UP000189370"/>
    </source>
</evidence>
<evidence type="ECO:0000313" key="3">
    <source>
        <dbReference type="EMBL" id="OLZ40634.1"/>
    </source>
</evidence>
<evidence type="ECO:0000256" key="1">
    <source>
        <dbReference type="ARBA" id="ARBA00008791"/>
    </source>
</evidence>
<dbReference type="AlphaFoldDB" id="A0A1S8AWA8"/>
<sequence>MKATCVEPTPAARLLVPFDDFEPARDALEYAFDLFPDGDVTALIVVDTTSLPFGPNTADDESSDESRELLSEAAALLETAESIAADRGTEIESRTRLRTPAREILKYAEGASIDHIVMGSRERSGVARILLGSVAEVVVRYSPVPVTVVR</sequence>
<protein>
    <submittedName>
        <fullName evidence="3">Universal stress protein UspA</fullName>
    </submittedName>
</protein>
<dbReference type="InterPro" id="IPR006016">
    <property type="entry name" value="UspA"/>
</dbReference>
<dbReference type="PANTHER" id="PTHR46268">
    <property type="entry name" value="STRESS RESPONSE PROTEIN NHAX"/>
    <property type="match status" value="1"/>
</dbReference>
<dbReference type="OrthoDB" id="105697at2157"/>
<dbReference type="PRINTS" id="PR01438">
    <property type="entry name" value="UNVRSLSTRESS"/>
</dbReference>
<dbReference type="Proteomes" id="UP000189370">
    <property type="component" value="Unassembled WGS sequence"/>
</dbReference>
<organism evidence="3 4">
    <name type="scientific">Natrinema saccharevitans</name>
    <dbReference type="NCBI Taxonomy" id="301967"/>
    <lineage>
        <taxon>Archaea</taxon>
        <taxon>Methanobacteriati</taxon>
        <taxon>Methanobacteriota</taxon>
        <taxon>Stenosarchaea group</taxon>
        <taxon>Halobacteria</taxon>
        <taxon>Halobacteriales</taxon>
        <taxon>Natrialbaceae</taxon>
        <taxon>Natrinema</taxon>
    </lineage>
</organism>
<dbReference type="SUPFAM" id="SSF52402">
    <property type="entry name" value="Adenine nucleotide alpha hydrolases-like"/>
    <property type="match status" value="1"/>
</dbReference>
<dbReference type="PANTHER" id="PTHR46268:SF24">
    <property type="entry name" value="UNIVERSAL STRESS PROTEIN"/>
    <property type="match status" value="1"/>
</dbReference>
<dbReference type="Pfam" id="PF00582">
    <property type="entry name" value="Usp"/>
    <property type="match status" value="1"/>
</dbReference>
<dbReference type="CDD" id="cd00293">
    <property type="entry name" value="USP-like"/>
    <property type="match status" value="1"/>
</dbReference>
<dbReference type="InterPro" id="IPR006015">
    <property type="entry name" value="Universal_stress_UspA"/>
</dbReference>
<name>A0A1S8AWA8_9EURY</name>
<feature type="domain" description="UspA" evidence="2">
    <location>
        <begin position="13"/>
        <end position="150"/>
    </location>
</feature>
<dbReference type="STRING" id="301967.A6E15_06335"/>
<comment type="similarity">
    <text evidence="1">Belongs to the universal stress protein A family.</text>
</comment>
<reference evidence="4" key="1">
    <citation type="submission" date="2016-04" db="EMBL/GenBank/DDBJ databases">
        <authorList>
            <person name="Chen S.-C."/>
            <person name="Lai M.-C."/>
        </authorList>
    </citation>
    <scope>NUCLEOTIDE SEQUENCE [LARGE SCALE GENOMIC DNA]</scope>
    <source>
        <strain evidence="4">AB14</strain>
    </source>
</reference>
<dbReference type="EMBL" id="LWLN01000001">
    <property type="protein sequence ID" value="OLZ40634.1"/>
    <property type="molecule type" value="Genomic_DNA"/>
</dbReference>
<dbReference type="InterPro" id="IPR014729">
    <property type="entry name" value="Rossmann-like_a/b/a_fold"/>
</dbReference>
<gene>
    <name evidence="3" type="ORF">A6E15_06335</name>
</gene>
<proteinExistence type="inferred from homology"/>
<keyword evidence="4" id="KW-1185">Reference proteome</keyword>
<dbReference type="Gene3D" id="3.40.50.620">
    <property type="entry name" value="HUPs"/>
    <property type="match status" value="1"/>
</dbReference>
<evidence type="ECO:0000259" key="2">
    <source>
        <dbReference type="Pfam" id="PF00582"/>
    </source>
</evidence>
<dbReference type="RefSeq" id="WP_076144850.1">
    <property type="nucleotide sequence ID" value="NZ_LWLN01000001.1"/>
</dbReference>